<evidence type="ECO:0000313" key="1">
    <source>
        <dbReference type="EMBL" id="CAG9952401.1"/>
    </source>
</evidence>
<name>A0ACA9UGJ5_BIOOC</name>
<gene>
    <name evidence="1" type="ORF">CRV2_00019675</name>
</gene>
<evidence type="ECO:0000313" key="2">
    <source>
        <dbReference type="Proteomes" id="UP000836387"/>
    </source>
</evidence>
<keyword evidence="2" id="KW-1185">Reference proteome</keyword>
<organism evidence="1 2">
    <name type="scientific">Clonostachys rosea f. rosea IK726</name>
    <dbReference type="NCBI Taxonomy" id="1349383"/>
    <lineage>
        <taxon>Eukaryota</taxon>
        <taxon>Fungi</taxon>
        <taxon>Dikarya</taxon>
        <taxon>Ascomycota</taxon>
        <taxon>Pezizomycotina</taxon>
        <taxon>Sordariomycetes</taxon>
        <taxon>Hypocreomycetidae</taxon>
        <taxon>Hypocreales</taxon>
        <taxon>Bionectriaceae</taxon>
        <taxon>Clonostachys</taxon>
    </lineage>
</organism>
<protein>
    <submittedName>
        <fullName evidence="1">Uncharacterized protein</fullName>
    </submittedName>
</protein>
<reference evidence="1" key="1">
    <citation type="submission" date="2020-04" db="EMBL/GenBank/DDBJ databases">
        <authorList>
            <person name="Broberg M."/>
        </authorList>
    </citation>
    <scope>NUCLEOTIDE SEQUENCE</scope>
</reference>
<dbReference type="Proteomes" id="UP000836387">
    <property type="component" value="Unassembled WGS sequence"/>
</dbReference>
<dbReference type="EMBL" id="CADEHS020000485">
    <property type="protein sequence ID" value="CAG9952401.1"/>
    <property type="molecule type" value="Genomic_DNA"/>
</dbReference>
<comment type="caution">
    <text evidence="1">The sequence shown here is derived from an EMBL/GenBank/DDBJ whole genome shotgun (WGS) entry which is preliminary data.</text>
</comment>
<reference evidence="1" key="2">
    <citation type="submission" date="2021-10" db="EMBL/GenBank/DDBJ databases">
        <authorList>
            <person name="Piombo E."/>
        </authorList>
    </citation>
    <scope>NUCLEOTIDE SEQUENCE</scope>
</reference>
<accession>A0ACA9UGJ5</accession>
<proteinExistence type="predicted"/>
<sequence length="85" mass="9004">MQLGDPSSSSINSYNDVIRSEEAVYSKISDDGPTLDQYDAILIASFGIKSLVSKLSSLGSQTIMGVSEASMLTAQTLLSPNSNEK</sequence>